<sequence>MGEIRSAVEMAQLEAEKKHDEADVEISFEVLEIEKAELIDPSWTNPQLLCSQMDASVEVELGPFGLKVLASKDLIEHTSVFFRIFKA</sequence>
<protein>
    <submittedName>
        <fullName evidence="1">Beta-fructofuranosidase, insoluble isoenzyme CWINV1</fullName>
    </submittedName>
</protein>
<accession>A0ACC0FDJ8</accession>
<comment type="caution">
    <text evidence="1">The sequence shown here is derived from an EMBL/GenBank/DDBJ whole genome shotgun (WGS) entry which is preliminary data.</text>
</comment>
<organism evidence="1 2">
    <name type="scientific">Camellia lanceoleosa</name>
    <dbReference type="NCBI Taxonomy" id="1840588"/>
    <lineage>
        <taxon>Eukaryota</taxon>
        <taxon>Viridiplantae</taxon>
        <taxon>Streptophyta</taxon>
        <taxon>Embryophyta</taxon>
        <taxon>Tracheophyta</taxon>
        <taxon>Spermatophyta</taxon>
        <taxon>Magnoliopsida</taxon>
        <taxon>eudicotyledons</taxon>
        <taxon>Gunneridae</taxon>
        <taxon>Pentapetalae</taxon>
        <taxon>asterids</taxon>
        <taxon>Ericales</taxon>
        <taxon>Theaceae</taxon>
        <taxon>Camellia</taxon>
    </lineage>
</organism>
<proteinExistence type="predicted"/>
<dbReference type="EMBL" id="CM045772">
    <property type="protein sequence ID" value="KAI7986769.1"/>
    <property type="molecule type" value="Genomic_DNA"/>
</dbReference>
<keyword evidence="2" id="KW-1185">Reference proteome</keyword>
<gene>
    <name evidence="1" type="ORF">LOK49_LG14G02063</name>
</gene>
<dbReference type="Proteomes" id="UP001060215">
    <property type="component" value="Chromosome 15"/>
</dbReference>
<evidence type="ECO:0000313" key="2">
    <source>
        <dbReference type="Proteomes" id="UP001060215"/>
    </source>
</evidence>
<reference evidence="1 2" key="1">
    <citation type="journal article" date="2022" name="Plant J.">
        <title>Chromosome-level genome of Camellia lanceoleosa provides a valuable resource for understanding genome evolution and self-incompatibility.</title>
        <authorList>
            <person name="Gong W."/>
            <person name="Xiao S."/>
            <person name="Wang L."/>
            <person name="Liao Z."/>
            <person name="Chang Y."/>
            <person name="Mo W."/>
            <person name="Hu G."/>
            <person name="Li W."/>
            <person name="Zhao G."/>
            <person name="Zhu H."/>
            <person name="Hu X."/>
            <person name="Ji K."/>
            <person name="Xiang X."/>
            <person name="Song Q."/>
            <person name="Yuan D."/>
            <person name="Jin S."/>
            <person name="Zhang L."/>
        </authorList>
    </citation>
    <scope>NUCLEOTIDE SEQUENCE [LARGE SCALE GENOMIC DNA]</scope>
    <source>
        <strain evidence="1">SQ_2022a</strain>
    </source>
</reference>
<evidence type="ECO:0000313" key="1">
    <source>
        <dbReference type="EMBL" id="KAI7986769.1"/>
    </source>
</evidence>
<name>A0ACC0FDJ8_9ERIC</name>